<name>A0A8J3ZZW0_9ACTN</name>
<evidence type="ECO:0000313" key="4">
    <source>
        <dbReference type="Proteomes" id="UP000635606"/>
    </source>
</evidence>
<feature type="region of interest" description="Disordered" evidence="1">
    <location>
        <begin position="1"/>
        <end position="28"/>
    </location>
</feature>
<proteinExistence type="predicted"/>
<dbReference type="AlphaFoldDB" id="A0A8J3ZZW0"/>
<evidence type="ECO:0000256" key="1">
    <source>
        <dbReference type="SAM" id="MobiDB-lite"/>
    </source>
</evidence>
<keyword evidence="2" id="KW-0472">Membrane</keyword>
<evidence type="ECO:0000256" key="2">
    <source>
        <dbReference type="SAM" id="Phobius"/>
    </source>
</evidence>
<feature type="compositionally biased region" description="Pro residues" evidence="1">
    <location>
        <begin position="10"/>
        <end position="22"/>
    </location>
</feature>
<gene>
    <name evidence="3" type="ORF">Voc01_072500</name>
</gene>
<dbReference type="RefSeq" id="WP_203932177.1">
    <property type="nucleotide sequence ID" value="NZ_BOPH01000098.1"/>
</dbReference>
<dbReference type="EMBL" id="BOPH01000098">
    <property type="protein sequence ID" value="GIJ72333.1"/>
    <property type="molecule type" value="Genomic_DNA"/>
</dbReference>
<protein>
    <submittedName>
        <fullName evidence="3">Uncharacterized protein</fullName>
    </submittedName>
</protein>
<keyword evidence="4" id="KW-1185">Reference proteome</keyword>
<comment type="caution">
    <text evidence="3">The sequence shown here is derived from an EMBL/GenBank/DDBJ whole genome shotgun (WGS) entry which is preliminary data.</text>
</comment>
<evidence type="ECO:0000313" key="3">
    <source>
        <dbReference type="EMBL" id="GIJ72333.1"/>
    </source>
</evidence>
<keyword evidence="2" id="KW-1133">Transmembrane helix</keyword>
<organism evidence="3 4">
    <name type="scientific">Virgisporangium ochraceum</name>
    <dbReference type="NCBI Taxonomy" id="65505"/>
    <lineage>
        <taxon>Bacteria</taxon>
        <taxon>Bacillati</taxon>
        <taxon>Actinomycetota</taxon>
        <taxon>Actinomycetes</taxon>
        <taxon>Micromonosporales</taxon>
        <taxon>Micromonosporaceae</taxon>
        <taxon>Virgisporangium</taxon>
    </lineage>
</organism>
<feature type="transmembrane region" description="Helical" evidence="2">
    <location>
        <begin position="34"/>
        <end position="56"/>
    </location>
</feature>
<accession>A0A8J3ZZW0</accession>
<reference evidence="3" key="1">
    <citation type="submission" date="2021-01" db="EMBL/GenBank/DDBJ databases">
        <title>Whole genome shotgun sequence of Virgisporangium ochraceum NBRC 16418.</title>
        <authorList>
            <person name="Komaki H."/>
            <person name="Tamura T."/>
        </authorList>
    </citation>
    <scope>NUCLEOTIDE SEQUENCE</scope>
    <source>
        <strain evidence="3">NBRC 16418</strain>
    </source>
</reference>
<sequence length="271" mass="27417">MALTSTNPPESAPPPDTPPESPPADRQRGVDRKWLVAGAVVLVVLLLVAVVLAAVASGDDDRTGPGRGNHVVTGPVGDRAEATLELLTGATSVTVRAADLDGHLYEVRTPSDGRQVPLVSASDDGVVRVELGDSGTTGPSAVEIVLNPGTTWRVRLVAGSTRHTVDLSAARVSGVEFIGGAGSIDLTLPRPSGTVEVRMVGGTGSWSTHLPAGVPVRVAAQAGAGAVTVDGATRNGVPAGTTVTGDGWDAAADRYDLVATGGMASFTVDRR</sequence>
<dbReference type="Proteomes" id="UP000635606">
    <property type="component" value="Unassembled WGS sequence"/>
</dbReference>
<keyword evidence="2" id="KW-0812">Transmembrane</keyword>